<dbReference type="OrthoDB" id="3823775at2"/>
<proteinExistence type="predicted"/>
<gene>
    <name evidence="3" type="ORF">ETU37_07300</name>
</gene>
<evidence type="ECO:0000313" key="4">
    <source>
        <dbReference type="Proteomes" id="UP000291189"/>
    </source>
</evidence>
<keyword evidence="1" id="KW-0812">Transmembrane</keyword>
<organism evidence="3 4">
    <name type="scientific">Nocardioides iriomotensis</name>
    <dbReference type="NCBI Taxonomy" id="715784"/>
    <lineage>
        <taxon>Bacteria</taxon>
        <taxon>Bacillati</taxon>
        <taxon>Actinomycetota</taxon>
        <taxon>Actinomycetes</taxon>
        <taxon>Propionibacteriales</taxon>
        <taxon>Nocardioidaceae</taxon>
        <taxon>Nocardioides</taxon>
    </lineage>
</organism>
<dbReference type="EMBL" id="SDPU01000020">
    <property type="protein sequence ID" value="RYU12772.1"/>
    <property type="molecule type" value="Genomic_DNA"/>
</dbReference>
<dbReference type="InterPro" id="IPR028087">
    <property type="entry name" value="Tad_N"/>
</dbReference>
<accession>A0A4Q5J2K1</accession>
<dbReference type="RefSeq" id="WP_129986591.1">
    <property type="nucleotide sequence ID" value="NZ_SDPU01000020.1"/>
</dbReference>
<protein>
    <recommendedName>
        <fullName evidence="2">Putative Flp pilus-assembly TadG-like N-terminal domain-containing protein</fullName>
    </recommendedName>
</protein>
<keyword evidence="1" id="KW-0472">Membrane</keyword>
<keyword evidence="4" id="KW-1185">Reference proteome</keyword>
<dbReference type="Proteomes" id="UP000291189">
    <property type="component" value="Unassembled WGS sequence"/>
</dbReference>
<keyword evidence="1" id="KW-1133">Transmembrane helix</keyword>
<evidence type="ECO:0000256" key="1">
    <source>
        <dbReference type="SAM" id="Phobius"/>
    </source>
</evidence>
<name>A0A4Q5J2K1_9ACTN</name>
<comment type="caution">
    <text evidence="3">The sequence shown here is derived from an EMBL/GenBank/DDBJ whole genome shotgun (WGS) entry which is preliminary data.</text>
</comment>
<evidence type="ECO:0000313" key="3">
    <source>
        <dbReference type="EMBL" id="RYU12772.1"/>
    </source>
</evidence>
<reference evidence="3 4" key="1">
    <citation type="submission" date="2019-01" db="EMBL/GenBank/DDBJ databases">
        <title>Nocardioides guangzhouensis sp. nov., an actinobacterium isolated from soil.</title>
        <authorList>
            <person name="Fu Y."/>
            <person name="Cai Y."/>
            <person name="Lin Z."/>
            <person name="Chen P."/>
        </authorList>
    </citation>
    <scope>NUCLEOTIDE SEQUENCE [LARGE SCALE GENOMIC DNA]</scope>
    <source>
        <strain evidence="3 4">NBRC 105384</strain>
    </source>
</reference>
<dbReference type="PROSITE" id="PS51257">
    <property type="entry name" value="PROKAR_LIPOPROTEIN"/>
    <property type="match status" value="1"/>
</dbReference>
<feature type="domain" description="Putative Flp pilus-assembly TadG-like N-terminal" evidence="2">
    <location>
        <begin position="19"/>
        <end position="65"/>
    </location>
</feature>
<dbReference type="AlphaFoldDB" id="A0A4Q5J2K1"/>
<dbReference type="Pfam" id="PF13400">
    <property type="entry name" value="Tad"/>
    <property type="match status" value="1"/>
</dbReference>
<feature type="transmembrane region" description="Helical" evidence="1">
    <location>
        <begin position="21"/>
        <end position="40"/>
    </location>
</feature>
<sequence length="145" mass="15109">MRRLVSAVRARLARRDEGGTATVFVVGFAVVLLACAGLVIDGGNAINARMKLADDVEQAARAGAQEIDIEALRSSDVVRLDGRAAEARARGYLNALGYGRVTIPAVTGDSITVHAEDVTTTKLLSLIGVDDFDIAATATAQAVTQ</sequence>
<evidence type="ECO:0000259" key="2">
    <source>
        <dbReference type="Pfam" id="PF13400"/>
    </source>
</evidence>